<proteinExistence type="predicted"/>
<keyword evidence="2" id="KW-0812">Transmembrane</keyword>
<feature type="compositionally biased region" description="Basic residues" evidence="1">
    <location>
        <begin position="82"/>
        <end position="94"/>
    </location>
</feature>
<dbReference type="AlphaFoldDB" id="A0A1R2BX85"/>
<accession>A0A1R2BX85</accession>
<organism evidence="3 4">
    <name type="scientific">Stentor coeruleus</name>
    <dbReference type="NCBI Taxonomy" id="5963"/>
    <lineage>
        <taxon>Eukaryota</taxon>
        <taxon>Sar</taxon>
        <taxon>Alveolata</taxon>
        <taxon>Ciliophora</taxon>
        <taxon>Postciliodesmatophora</taxon>
        <taxon>Heterotrichea</taxon>
        <taxon>Heterotrichida</taxon>
        <taxon>Stentoridae</taxon>
        <taxon>Stentor</taxon>
    </lineage>
</organism>
<feature type="compositionally biased region" description="Basic residues" evidence="1">
    <location>
        <begin position="125"/>
        <end position="134"/>
    </location>
</feature>
<keyword evidence="2" id="KW-1133">Transmembrane helix</keyword>
<evidence type="ECO:0000313" key="4">
    <source>
        <dbReference type="Proteomes" id="UP000187209"/>
    </source>
</evidence>
<comment type="caution">
    <text evidence="3">The sequence shown here is derived from an EMBL/GenBank/DDBJ whole genome shotgun (WGS) entry which is preliminary data.</text>
</comment>
<feature type="transmembrane region" description="Helical" evidence="2">
    <location>
        <begin position="31"/>
        <end position="50"/>
    </location>
</feature>
<evidence type="ECO:0000256" key="2">
    <source>
        <dbReference type="SAM" id="Phobius"/>
    </source>
</evidence>
<sequence>MEKLAELNYSLLNQLPAEVQSFFKSFPLSDYSLLLIVAAVVIICVFMCACPCSKKPEYVIPEEFKPENVGKKEKEVKVKIPNTKKTRRGNKKKSKENEAEPVNLIEETKKEAQEEEEDDGWEKVKAKKPKKKEE</sequence>
<gene>
    <name evidence="3" type="ORF">SteCoe_18177</name>
</gene>
<feature type="region of interest" description="Disordered" evidence="1">
    <location>
        <begin position="71"/>
        <end position="134"/>
    </location>
</feature>
<keyword evidence="2" id="KW-0472">Membrane</keyword>
<name>A0A1R2BX85_9CILI</name>
<dbReference type="EMBL" id="MPUH01000383">
    <property type="protein sequence ID" value="OMJ81384.1"/>
    <property type="molecule type" value="Genomic_DNA"/>
</dbReference>
<evidence type="ECO:0000256" key="1">
    <source>
        <dbReference type="SAM" id="MobiDB-lite"/>
    </source>
</evidence>
<keyword evidence="4" id="KW-1185">Reference proteome</keyword>
<reference evidence="3 4" key="1">
    <citation type="submission" date="2016-11" db="EMBL/GenBank/DDBJ databases">
        <title>The macronuclear genome of Stentor coeruleus: a giant cell with tiny introns.</title>
        <authorList>
            <person name="Slabodnick M."/>
            <person name="Ruby J.G."/>
            <person name="Reiff S.B."/>
            <person name="Swart E.C."/>
            <person name="Gosai S."/>
            <person name="Prabakaran S."/>
            <person name="Witkowska E."/>
            <person name="Larue G.E."/>
            <person name="Fisher S."/>
            <person name="Freeman R.M."/>
            <person name="Gunawardena J."/>
            <person name="Chu W."/>
            <person name="Stover N.A."/>
            <person name="Gregory B.D."/>
            <person name="Nowacki M."/>
            <person name="Derisi J."/>
            <person name="Roy S.W."/>
            <person name="Marshall W.F."/>
            <person name="Sood P."/>
        </authorList>
    </citation>
    <scope>NUCLEOTIDE SEQUENCE [LARGE SCALE GENOMIC DNA]</scope>
    <source>
        <strain evidence="3">WM001</strain>
    </source>
</reference>
<dbReference type="Proteomes" id="UP000187209">
    <property type="component" value="Unassembled WGS sequence"/>
</dbReference>
<evidence type="ECO:0000313" key="3">
    <source>
        <dbReference type="EMBL" id="OMJ81384.1"/>
    </source>
</evidence>
<protein>
    <submittedName>
        <fullName evidence="3">Uncharacterized protein</fullName>
    </submittedName>
</protein>